<dbReference type="InterPro" id="IPR029058">
    <property type="entry name" value="AB_hydrolase_fold"/>
</dbReference>
<comment type="subcellular location">
    <subcellularLocation>
        <location evidence="1">Membrane</location>
    </subcellularLocation>
</comment>
<dbReference type="InterPro" id="IPR013094">
    <property type="entry name" value="AB_hydrolase_3"/>
</dbReference>
<comment type="similarity">
    <text evidence="2">Belongs to the 'GDXG' lipolytic enzyme family.</text>
</comment>
<keyword evidence="6" id="KW-0472">Membrane</keyword>
<protein>
    <submittedName>
        <fullName evidence="12">Uncharacterized protein</fullName>
    </submittedName>
</protein>
<accession>A0A8J4RBI9</accession>
<dbReference type="Pfam" id="PF13855">
    <property type="entry name" value="LRR_8"/>
    <property type="match status" value="1"/>
</dbReference>
<feature type="domain" description="Alpha/beta hydrolase fold-3" evidence="9">
    <location>
        <begin position="571"/>
        <end position="783"/>
    </location>
</feature>
<dbReference type="FunFam" id="3.80.10.10:FF:000041">
    <property type="entry name" value="LRR receptor-like serine/threonine-protein kinase ERECTA"/>
    <property type="match status" value="1"/>
</dbReference>
<evidence type="ECO:0000256" key="2">
    <source>
        <dbReference type="ARBA" id="ARBA00010515"/>
    </source>
</evidence>
<feature type="chain" id="PRO_5035187269" evidence="8">
    <location>
        <begin position="22"/>
        <end position="873"/>
    </location>
</feature>
<dbReference type="Pfam" id="PF07859">
    <property type="entry name" value="Abhydrolase_3"/>
    <property type="match status" value="1"/>
</dbReference>
<dbReference type="InterPro" id="IPR050466">
    <property type="entry name" value="Carboxylest/Gibb_receptor"/>
</dbReference>
<dbReference type="AlphaFoldDB" id="A0A8J4RBI9"/>
<evidence type="ECO:0000256" key="4">
    <source>
        <dbReference type="ARBA" id="ARBA00022729"/>
    </source>
</evidence>
<dbReference type="InterPro" id="IPR032675">
    <property type="entry name" value="LRR_dom_sf"/>
</dbReference>
<reference evidence="12" key="1">
    <citation type="submission" date="2020-03" db="EMBL/GenBank/DDBJ databases">
        <title>Castanea mollissima Vanexum genome sequencing.</title>
        <authorList>
            <person name="Staton M."/>
        </authorList>
    </citation>
    <scope>NUCLEOTIDE SEQUENCE</scope>
    <source>
        <tissue evidence="12">Leaf</tissue>
    </source>
</reference>
<evidence type="ECO:0000256" key="6">
    <source>
        <dbReference type="ARBA" id="ARBA00023136"/>
    </source>
</evidence>
<dbReference type="OrthoDB" id="408631at2759"/>
<keyword evidence="4 8" id="KW-0732">Signal</keyword>
<keyword evidence="3" id="KW-0433">Leucine-rich repeat</keyword>
<evidence type="ECO:0000259" key="11">
    <source>
        <dbReference type="Pfam" id="PF23598"/>
    </source>
</evidence>
<evidence type="ECO:0000259" key="9">
    <source>
        <dbReference type="Pfam" id="PF07859"/>
    </source>
</evidence>
<dbReference type="EMBL" id="JRKL02002029">
    <property type="protein sequence ID" value="KAF3960812.1"/>
    <property type="molecule type" value="Genomic_DNA"/>
</dbReference>
<dbReference type="Pfam" id="PF08263">
    <property type="entry name" value="LRRNT_2"/>
    <property type="match status" value="1"/>
</dbReference>
<dbReference type="InterPro" id="IPR013210">
    <property type="entry name" value="LRR_N_plant-typ"/>
</dbReference>
<evidence type="ECO:0000256" key="1">
    <source>
        <dbReference type="ARBA" id="ARBA00004370"/>
    </source>
</evidence>
<organism evidence="12 13">
    <name type="scientific">Castanea mollissima</name>
    <name type="common">Chinese chestnut</name>
    <dbReference type="NCBI Taxonomy" id="60419"/>
    <lineage>
        <taxon>Eukaryota</taxon>
        <taxon>Viridiplantae</taxon>
        <taxon>Streptophyta</taxon>
        <taxon>Embryophyta</taxon>
        <taxon>Tracheophyta</taxon>
        <taxon>Spermatophyta</taxon>
        <taxon>Magnoliopsida</taxon>
        <taxon>eudicotyledons</taxon>
        <taxon>Gunneridae</taxon>
        <taxon>Pentapetalae</taxon>
        <taxon>rosids</taxon>
        <taxon>fabids</taxon>
        <taxon>Fagales</taxon>
        <taxon>Fagaceae</taxon>
        <taxon>Castanea</taxon>
    </lineage>
</organism>
<sequence>MRLALISCFMFLSSLFHPAYSSSSIRPLCRIDESSALLQFKESFIVNSSTCLIRSAYPKVASWMLEGENNSCCLWDGVDCDDDTESLVQNLTNLEKLDLSVVDISSPVPNQLANISSLTALALHNCRLVGQFPIRILQLPNLQFLELWNNFDLKGYLPHLHLSSRLKYLSAGNTGFSGEIPASIGNLDSLERLDLRDCKFSGLIPPSLGNLSKLTILYLSGDHFREQTPSFFSNLSQLIQLSISSYNMSSGSLSWLNQLNKINLLRLSKNNLGEIPPSLANFTQLTTLDLSSNDFTSRIPFWVFNLTKLVYLDFSLNKLSGAISSSISQLENLKYLDLFSNNLSGTVELDMLLRLKNLTALCVSLNKLSLLPPKNSNATLQKFVILGLASCNLIEDRSVIAGSSHQGHRLLPFCLQARPLQFRFPCQLVMEPSSDAPPSQITPTAQAELTVQDELVATPTNAKALPPEPNDKTKDLVPEDAYLIHFELKDEMEALEDEFHELVLNQATTVASSRIPSTPATPDYNGSTPVITKDVTLNPNHNTWVRIFLPRQALDNTSTNNSVGNTKLPLIVYYHGGGFILLNADSTSNHDFCFNMALQLSAVVVSVEYRLTPEHRLPAAYDDSMEALHWIKCTHEKLLRDFADYSKCFLMGTSAGGNIAYHVGLRASTAVGDFEPLKIKGLILHHLFFGGSKRTESELRLFNNPVLPLCSTDLIWKLALPIGVDRDHEYCNPTVGGGFDHFDQIRELGWWVVVTGCDGEPLIDRQMELVEMLKKKGVKVEAQFNAARMVSRFCDPYWNLLGVDRDHEYCNPTVGGGSQRLEKNRLLGWRVLVIDCKGDPLIGHQIELVKMMEEKGLVVASLFDEGGHHGVDL</sequence>
<dbReference type="GO" id="GO:0016787">
    <property type="term" value="F:hydrolase activity"/>
    <property type="evidence" value="ECO:0007669"/>
    <property type="project" value="InterPro"/>
</dbReference>
<name>A0A8J4RBI9_9ROSI</name>
<evidence type="ECO:0000256" key="7">
    <source>
        <dbReference type="ARBA" id="ARBA00023180"/>
    </source>
</evidence>
<feature type="domain" description="Leucine-rich repeat-containing N-terminal plant-type" evidence="10">
    <location>
        <begin position="32"/>
        <end position="81"/>
    </location>
</feature>
<evidence type="ECO:0000256" key="8">
    <source>
        <dbReference type="SAM" id="SignalP"/>
    </source>
</evidence>
<dbReference type="PANTHER" id="PTHR23024">
    <property type="entry name" value="ARYLACETAMIDE DEACETYLASE"/>
    <property type="match status" value="1"/>
</dbReference>
<gene>
    <name evidence="12" type="ORF">CMV_014502</name>
</gene>
<evidence type="ECO:0000259" key="10">
    <source>
        <dbReference type="Pfam" id="PF08263"/>
    </source>
</evidence>
<evidence type="ECO:0000313" key="13">
    <source>
        <dbReference type="Proteomes" id="UP000737018"/>
    </source>
</evidence>
<dbReference type="Gene3D" id="3.40.50.1820">
    <property type="entry name" value="alpha/beta hydrolase"/>
    <property type="match status" value="2"/>
</dbReference>
<dbReference type="InterPro" id="IPR001611">
    <property type="entry name" value="Leu-rich_rpt"/>
</dbReference>
<evidence type="ECO:0000256" key="5">
    <source>
        <dbReference type="ARBA" id="ARBA00022737"/>
    </source>
</evidence>
<dbReference type="GO" id="GO:0016020">
    <property type="term" value="C:membrane"/>
    <property type="evidence" value="ECO:0007669"/>
    <property type="project" value="UniProtKB-SubCell"/>
</dbReference>
<dbReference type="SUPFAM" id="SSF53474">
    <property type="entry name" value="alpha/beta-Hydrolases"/>
    <property type="match status" value="1"/>
</dbReference>
<dbReference type="Gene3D" id="3.80.10.10">
    <property type="entry name" value="Ribonuclease Inhibitor"/>
    <property type="match status" value="3"/>
</dbReference>
<keyword evidence="5" id="KW-0677">Repeat</keyword>
<dbReference type="PROSITE" id="PS51450">
    <property type="entry name" value="LRR"/>
    <property type="match status" value="1"/>
</dbReference>
<feature type="signal peptide" evidence="8">
    <location>
        <begin position="1"/>
        <end position="21"/>
    </location>
</feature>
<feature type="domain" description="Disease resistance R13L4/SHOC-2-like LRR" evidence="11">
    <location>
        <begin position="157"/>
        <end position="263"/>
    </location>
</feature>
<evidence type="ECO:0000256" key="3">
    <source>
        <dbReference type="ARBA" id="ARBA00022614"/>
    </source>
</evidence>
<dbReference type="PANTHER" id="PTHR23024:SF546">
    <property type="entry name" value="CARBOXYLESTERASE 120-RELATED"/>
    <property type="match status" value="1"/>
</dbReference>
<dbReference type="Proteomes" id="UP000737018">
    <property type="component" value="Unassembled WGS sequence"/>
</dbReference>
<comment type="caution">
    <text evidence="12">The sequence shown here is derived from an EMBL/GenBank/DDBJ whole genome shotgun (WGS) entry which is preliminary data.</text>
</comment>
<keyword evidence="7" id="KW-0325">Glycoprotein</keyword>
<dbReference type="SUPFAM" id="SSF52058">
    <property type="entry name" value="L domain-like"/>
    <property type="match status" value="1"/>
</dbReference>
<keyword evidence="13" id="KW-1185">Reference proteome</keyword>
<dbReference type="Pfam" id="PF23598">
    <property type="entry name" value="LRR_14"/>
    <property type="match status" value="1"/>
</dbReference>
<evidence type="ECO:0000313" key="12">
    <source>
        <dbReference type="EMBL" id="KAF3960812.1"/>
    </source>
</evidence>
<dbReference type="InterPro" id="IPR055414">
    <property type="entry name" value="LRR_R13L4/SHOC2-like"/>
</dbReference>
<proteinExistence type="inferred from homology"/>